<gene>
    <name evidence="2" type="ORF">DWX94_04020</name>
</gene>
<dbReference type="CDD" id="cd06257">
    <property type="entry name" value="DnaJ"/>
    <property type="match status" value="1"/>
</dbReference>
<sequence length="257" mass="29288">MKECVACKQDAGLLAKKTYNGYLCKTCRSYLPMRIDLKSCDTDYLLGLIEAAKAKATVFTATYSYGEMYLDSVHGMFCFSKGEKNGEPTDRGDIFSINELLETGIYCTDVKNVGTNTNRVVCDIKAKVKTEKICMEYSLVKNEPCKCKPTSNGMLDITEPEKLTMFRSIFYQMIDDARYRVLKKLEDIQRLRGKITTAEQEKEWAKGVLFLDNADCTAEEVKKQQKKLMRMLHPDVHPELGEEYAQKINKAAEILLK</sequence>
<dbReference type="Proteomes" id="UP000283295">
    <property type="component" value="Unassembled WGS sequence"/>
</dbReference>
<dbReference type="InterPro" id="IPR001623">
    <property type="entry name" value="DnaJ_domain"/>
</dbReference>
<dbReference type="InterPro" id="IPR036869">
    <property type="entry name" value="J_dom_sf"/>
</dbReference>
<proteinExistence type="predicted"/>
<dbReference type="EMBL" id="QRVK01000006">
    <property type="protein sequence ID" value="RGS43490.1"/>
    <property type="molecule type" value="Genomic_DNA"/>
</dbReference>
<comment type="caution">
    <text evidence="2">The sequence shown here is derived from an EMBL/GenBank/DDBJ whole genome shotgun (WGS) entry which is preliminary data.</text>
</comment>
<reference evidence="2 3" key="1">
    <citation type="submission" date="2018-08" db="EMBL/GenBank/DDBJ databases">
        <title>A genome reference for cultivated species of the human gut microbiota.</title>
        <authorList>
            <person name="Zou Y."/>
            <person name="Xue W."/>
            <person name="Luo G."/>
        </authorList>
    </citation>
    <scope>NUCLEOTIDE SEQUENCE [LARGE SCALE GENOMIC DNA]</scope>
    <source>
        <strain evidence="2 3">AF22-21</strain>
    </source>
</reference>
<evidence type="ECO:0000313" key="2">
    <source>
        <dbReference type="EMBL" id="RGS43490.1"/>
    </source>
</evidence>
<protein>
    <recommendedName>
        <fullName evidence="4">J domain-containing protein</fullName>
    </recommendedName>
</protein>
<keyword evidence="1" id="KW-0235">DNA replication</keyword>
<accession>A0A412ITS0</accession>
<dbReference type="SUPFAM" id="SSF46565">
    <property type="entry name" value="Chaperone J-domain"/>
    <property type="match status" value="1"/>
</dbReference>
<organism evidence="2 3">
    <name type="scientific">Coprococcus eutactus</name>
    <dbReference type="NCBI Taxonomy" id="33043"/>
    <lineage>
        <taxon>Bacteria</taxon>
        <taxon>Bacillati</taxon>
        <taxon>Bacillota</taxon>
        <taxon>Clostridia</taxon>
        <taxon>Lachnospirales</taxon>
        <taxon>Lachnospiraceae</taxon>
        <taxon>Coprococcus</taxon>
    </lineage>
</organism>
<name>A0A412ITS0_9FIRM</name>
<evidence type="ECO:0000313" key="3">
    <source>
        <dbReference type="Proteomes" id="UP000283295"/>
    </source>
</evidence>
<dbReference type="GO" id="GO:0006260">
    <property type="term" value="P:DNA replication"/>
    <property type="evidence" value="ECO:0007669"/>
    <property type="project" value="UniProtKB-KW"/>
</dbReference>
<evidence type="ECO:0008006" key="4">
    <source>
        <dbReference type="Google" id="ProtNLM"/>
    </source>
</evidence>
<dbReference type="Gene3D" id="1.10.287.110">
    <property type="entry name" value="DnaJ domain"/>
    <property type="match status" value="1"/>
</dbReference>
<dbReference type="AlphaFoldDB" id="A0A412ITS0"/>
<evidence type="ECO:0000256" key="1">
    <source>
        <dbReference type="ARBA" id="ARBA00022705"/>
    </source>
</evidence>